<name>A0ABZ3IP23_9FIRM</name>
<feature type="domain" description="ATP-citrate synthase/succinyl-CoA ligase C-terminal" evidence="1">
    <location>
        <begin position="347"/>
        <end position="508"/>
    </location>
</feature>
<organism evidence="2 3">
    <name type="scientific">Sporomusa silvacetica DSM 10669</name>
    <dbReference type="NCBI Taxonomy" id="1123289"/>
    <lineage>
        <taxon>Bacteria</taxon>
        <taxon>Bacillati</taxon>
        <taxon>Bacillota</taxon>
        <taxon>Negativicutes</taxon>
        <taxon>Selenomonadales</taxon>
        <taxon>Sporomusaceae</taxon>
        <taxon>Sporomusa</taxon>
    </lineage>
</organism>
<reference evidence="2" key="1">
    <citation type="submission" date="2024-05" db="EMBL/GenBank/DDBJ databases">
        <title>Isolation and characterization of Sporomusa carbonis sp. nov., a carboxydotrophic hydrogenogen in the genus of Sporomusa isolated from a charcoal burning pile.</title>
        <authorList>
            <person name="Boeer T."/>
            <person name="Rosenbaum F."/>
            <person name="Eysell L."/>
            <person name="Mueller V."/>
            <person name="Daniel R."/>
            <person name="Poehlein A."/>
        </authorList>
    </citation>
    <scope>NUCLEOTIDE SEQUENCE [LARGE SCALE GENOMIC DNA]</scope>
    <source>
        <strain evidence="2">DSM 10669</strain>
    </source>
</reference>
<keyword evidence="3" id="KW-1185">Reference proteome</keyword>
<dbReference type="RefSeq" id="WP_094606788.1">
    <property type="nucleotide sequence ID" value="NZ_CP155573.1"/>
</dbReference>
<dbReference type="Gene3D" id="3.40.50.720">
    <property type="entry name" value="NAD(P)-binding Rossmann-like Domain"/>
    <property type="match status" value="1"/>
</dbReference>
<dbReference type="Gene3D" id="3.40.50.261">
    <property type="entry name" value="Succinyl-CoA synthetase domains"/>
    <property type="match status" value="2"/>
</dbReference>
<sequence>MKIHNVVRKNSYYDSVTLMLISKQLKQVEGLDDVSVMMGTPANRVILQEANLLGPEGETAGPNDLILAFRAPEDIDVQWVINKIDEQMSKKTAAGKNADKMVIHSAVKAYQDDPDTNLVFISVPGEYAAIEAERALKYGKNVFLFSDNVSIEDEVYLKTMAAQKGLLVMGPDCGTAIINGNGIGFANKVKSGNIGLISASGTGLQEVICLLDAMELGISQAIGTGGRDLKEAIGAATMLQAIDMLINDSNTQTIVLISKPPAQSVVEKIITKVAGTTKKVVLCFLGSVIDKVPSNITVAATLEETALKTALLSGKQPELLTTESKLAGWAQEAKAKLASGQQCVRALYAGGTLCYEASLVLGETLGPIYSNTPLRKELLTHDVVVSGQHTAIDLGDDQFTMGKPHPMIDGSLRNEYILKVAKDSQTAVLLLDVVIGYGAAEDPAGELVPVIENAKKAAAANGNTLVVVAYVCGTNQDEQNKAAQVAKLQQAGVVVTTTNAQAARLARMIVDERRNG</sequence>
<dbReference type="Pfam" id="PF00549">
    <property type="entry name" value="Ligase_CoA"/>
    <property type="match status" value="1"/>
</dbReference>
<dbReference type="PANTHER" id="PTHR11117">
    <property type="entry name" value="SUCCINYL-COA LIGASE SUBUNIT ALPHA"/>
    <property type="match status" value="1"/>
</dbReference>
<dbReference type="InterPro" id="IPR016102">
    <property type="entry name" value="Succinyl-CoA_synth-like"/>
</dbReference>
<dbReference type="Proteomes" id="UP000216752">
    <property type="component" value="Chromosome"/>
</dbReference>
<protein>
    <submittedName>
        <fullName evidence="2">Protein FdrA</fullName>
    </submittedName>
</protein>
<accession>A0ABZ3IP23</accession>
<dbReference type="EMBL" id="CP155573">
    <property type="protein sequence ID" value="XFO67212.1"/>
    <property type="molecule type" value="Genomic_DNA"/>
</dbReference>
<proteinExistence type="predicted"/>
<dbReference type="PANTHER" id="PTHR11117:SF24">
    <property type="entry name" value="PROTEIN FDRA"/>
    <property type="match status" value="1"/>
</dbReference>
<dbReference type="NCBIfam" id="NF004760">
    <property type="entry name" value="PRK06091.1"/>
    <property type="match status" value="1"/>
</dbReference>
<evidence type="ECO:0000313" key="3">
    <source>
        <dbReference type="Proteomes" id="UP000216752"/>
    </source>
</evidence>
<evidence type="ECO:0000259" key="1">
    <source>
        <dbReference type="Pfam" id="PF00549"/>
    </source>
</evidence>
<dbReference type="SUPFAM" id="SSF52210">
    <property type="entry name" value="Succinyl-CoA synthetase domains"/>
    <property type="match status" value="2"/>
</dbReference>
<dbReference type="InterPro" id="IPR005811">
    <property type="entry name" value="SUCC_ACL_C"/>
</dbReference>
<evidence type="ECO:0000313" key="2">
    <source>
        <dbReference type="EMBL" id="XFO67212.1"/>
    </source>
</evidence>
<gene>
    <name evidence="2" type="primary">fdrA</name>
    <name evidence="2" type="ORF">SPSIL_034060</name>
</gene>